<accession>A0ABU1WT76</accession>
<dbReference type="InterPro" id="IPR006597">
    <property type="entry name" value="Sel1-like"/>
</dbReference>
<proteinExistence type="predicted"/>
<dbReference type="RefSeq" id="WP_310321225.1">
    <property type="nucleotide sequence ID" value="NZ_JAVDWU010000011.1"/>
</dbReference>
<dbReference type="SMART" id="SM00671">
    <property type="entry name" value="SEL1"/>
    <property type="match status" value="4"/>
</dbReference>
<dbReference type="EMBL" id="JAVDWU010000011">
    <property type="protein sequence ID" value="MDR7152473.1"/>
    <property type="molecule type" value="Genomic_DNA"/>
</dbReference>
<dbReference type="InterPro" id="IPR011990">
    <property type="entry name" value="TPR-like_helical_dom_sf"/>
</dbReference>
<sequence>MEIITRKHWSSLNSCAENGDPEAQWEVGYFHQSGVREKSGNVLAASSLATAMKWYQASAAQGNARAQCALSTILSSGEEIDRDFPLAIDWAKKAAAQGDSSAAFNLATIYRDMGKPKLAYRWYQRAGTMGETDAFLQIGLCHFFGFGTKQDFDSALAAFEHIITCDPATSCQRSKENARYWISVLRLVRGPGTKKTIEQVRSLLEIANADEDHEQANELLNLIGKSRYLTTLSNC</sequence>
<dbReference type="SUPFAM" id="SSF81901">
    <property type="entry name" value="HCP-like"/>
    <property type="match status" value="1"/>
</dbReference>
<organism evidence="1 2">
    <name type="scientific">Hydrogenophaga palleronii</name>
    <dbReference type="NCBI Taxonomy" id="65655"/>
    <lineage>
        <taxon>Bacteria</taxon>
        <taxon>Pseudomonadati</taxon>
        <taxon>Pseudomonadota</taxon>
        <taxon>Betaproteobacteria</taxon>
        <taxon>Burkholderiales</taxon>
        <taxon>Comamonadaceae</taxon>
        <taxon>Hydrogenophaga</taxon>
    </lineage>
</organism>
<dbReference type="Gene3D" id="1.25.40.10">
    <property type="entry name" value="Tetratricopeptide repeat domain"/>
    <property type="match status" value="1"/>
</dbReference>
<keyword evidence="2" id="KW-1185">Reference proteome</keyword>
<dbReference type="Proteomes" id="UP001265700">
    <property type="component" value="Unassembled WGS sequence"/>
</dbReference>
<evidence type="ECO:0000313" key="1">
    <source>
        <dbReference type="EMBL" id="MDR7152473.1"/>
    </source>
</evidence>
<name>A0ABU1WT76_9BURK</name>
<dbReference type="Pfam" id="PF08238">
    <property type="entry name" value="Sel1"/>
    <property type="match status" value="4"/>
</dbReference>
<comment type="caution">
    <text evidence="1">The sequence shown here is derived from an EMBL/GenBank/DDBJ whole genome shotgun (WGS) entry which is preliminary data.</text>
</comment>
<dbReference type="PANTHER" id="PTHR11102:SF160">
    <property type="entry name" value="ERAD-ASSOCIATED E3 UBIQUITIN-PROTEIN LIGASE COMPONENT HRD3"/>
    <property type="match status" value="1"/>
</dbReference>
<reference evidence="1 2" key="1">
    <citation type="submission" date="2023-07" db="EMBL/GenBank/DDBJ databases">
        <title>Sorghum-associated microbial communities from plants grown in Nebraska, USA.</title>
        <authorList>
            <person name="Schachtman D."/>
        </authorList>
    </citation>
    <scope>NUCLEOTIDE SEQUENCE [LARGE SCALE GENOMIC DNA]</scope>
    <source>
        <strain evidence="1 2">4249</strain>
    </source>
</reference>
<evidence type="ECO:0000313" key="2">
    <source>
        <dbReference type="Proteomes" id="UP001265700"/>
    </source>
</evidence>
<protein>
    <submittedName>
        <fullName evidence="1">TPR repeat protein</fullName>
    </submittedName>
</protein>
<dbReference type="InterPro" id="IPR050767">
    <property type="entry name" value="Sel1_AlgK"/>
</dbReference>
<dbReference type="PANTHER" id="PTHR11102">
    <property type="entry name" value="SEL-1-LIKE PROTEIN"/>
    <property type="match status" value="1"/>
</dbReference>
<gene>
    <name evidence="1" type="ORF">J2W49_004449</name>
</gene>